<reference evidence="2" key="1">
    <citation type="submission" date="2022-06" db="EMBL/GenBank/DDBJ databases">
        <title>Isolation of gut microbiota from human fecal samples.</title>
        <authorList>
            <person name="Pamer E.G."/>
            <person name="Barat B."/>
            <person name="Waligurski E."/>
            <person name="Medina S."/>
            <person name="Paddock L."/>
            <person name="Mostad J."/>
        </authorList>
    </citation>
    <scope>NUCLEOTIDE SEQUENCE</scope>
    <source>
        <strain evidence="2">DFI.7.96</strain>
    </source>
</reference>
<dbReference type="RefSeq" id="WP_256136514.1">
    <property type="nucleotide sequence ID" value="NZ_JANGAB010000006.1"/>
</dbReference>
<dbReference type="SUPFAM" id="SSF55729">
    <property type="entry name" value="Acyl-CoA N-acyltransferases (Nat)"/>
    <property type="match status" value="1"/>
</dbReference>
<gene>
    <name evidence="2" type="ORF">NE646_11050</name>
</gene>
<evidence type="ECO:0000259" key="1">
    <source>
        <dbReference type="PROSITE" id="PS51186"/>
    </source>
</evidence>
<dbReference type="PROSITE" id="PS51186">
    <property type="entry name" value="GNAT"/>
    <property type="match status" value="1"/>
</dbReference>
<organism evidence="2 3">
    <name type="scientific">Bittarella massiliensis</name>
    <name type="common">ex Durand et al. 2017</name>
    <dbReference type="NCBI Taxonomy" id="1720313"/>
    <lineage>
        <taxon>Bacteria</taxon>
        <taxon>Bacillati</taxon>
        <taxon>Bacillota</taxon>
        <taxon>Clostridia</taxon>
        <taxon>Eubacteriales</taxon>
        <taxon>Oscillospiraceae</taxon>
        <taxon>Bittarella (ex Durand et al. 2017)</taxon>
    </lineage>
</organism>
<dbReference type="PANTHER" id="PTHR43138">
    <property type="entry name" value="ACETYLTRANSFERASE, GNAT FAMILY"/>
    <property type="match status" value="1"/>
</dbReference>
<dbReference type="GO" id="GO:0016747">
    <property type="term" value="F:acyltransferase activity, transferring groups other than amino-acyl groups"/>
    <property type="evidence" value="ECO:0007669"/>
    <property type="project" value="InterPro"/>
</dbReference>
<dbReference type="EMBL" id="JANGAB010000006">
    <property type="protein sequence ID" value="MCQ4950199.1"/>
    <property type="molecule type" value="Genomic_DNA"/>
</dbReference>
<accession>A0AAW5KHK0</accession>
<dbReference type="CDD" id="cd04301">
    <property type="entry name" value="NAT_SF"/>
    <property type="match status" value="1"/>
</dbReference>
<proteinExistence type="predicted"/>
<evidence type="ECO:0000313" key="3">
    <source>
        <dbReference type="Proteomes" id="UP001205063"/>
    </source>
</evidence>
<dbReference type="PANTHER" id="PTHR43138:SF1">
    <property type="entry name" value="N-ACETYLTRANSFERASE ACA1"/>
    <property type="match status" value="1"/>
</dbReference>
<evidence type="ECO:0000313" key="2">
    <source>
        <dbReference type="EMBL" id="MCQ4950199.1"/>
    </source>
</evidence>
<dbReference type="InterPro" id="IPR000182">
    <property type="entry name" value="GNAT_dom"/>
</dbReference>
<dbReference type="Gene3D" id="3.40.630.30">
    <property type="match status" value="1"/>
</dbReference>
<dbReference type="AlphaFoldDB" id="A0AAW5KHK0"/>
<dbReference type="Proteomes" id="UP001205063">
    <property type="component" value="Unassembled WGS sequence"/>
</dbReference>
<protein>
    <submittedName>
        <fullName evidence="2">GNAT family N-acetyltransferase</fullName>
    </submittedName>
</protein>
<name>A0AAW5KHK0_9FIRM</name>
<dbReference type="InterPro" id="IPR016181">
    <property type="entry name" value="Acyl_CoA_acyltransferase"/>
</dbReference>
<dbReference type="InterPro" id="IPR052742">
    <property type="entry name" value="Mito_N-acetyltransferase"/>
</dbReference>
<sequence length="162" mass="18112">MNLTLRSYRPEDLPEMIEIWNQVVEQGDSFPQDTPLDAASADAFFAAQTDTVCALDGEGRVVGLYILHPNSEGRCGHVANCSYAVKADCRGQKIGRQLVEDSLKRAKEAGFLRLQYNAVVVTNERAIALYERLGFTCIGRVPKAYRAKTGEYRDTYIFNRAL</sequence>
<comment type="caution">
    <text evidence="2">The sequence shown here is derived from an EMBL/GenBank/DDBJ whole genome shotgun (WGS) entry which is preliminary data.</text>
</comment>
<feature type="domain" description="N-acetyltransferase" evidence="1">
    <location>
        <begin position="3"/>
        <end position="157"/>
    </location>
</feature>
<dbReference type="Pfam" id="PF00583">
    <property type="entry name" value="Acetyltransf_1"/>
    <property type="match status" value="1"/>
</dbReference>